<dbReference type="RefSeq" id="WP_369044716.1">
    <property type="nucleotide sequence ID" value="NZ_CP163302.1"/>
</dbReference>
<dbReference type="PROSITE" id="PS51736">
    <property type="entry name" value="RECOMBINASES_3"/>
    <property type="match status" value="1"/>
</dbReference>
<dbReference type="PANTHER" id="PTHR30461:SF23">
    <property type="entry name" value="DNA RECOMBINASE-RELATED"/>
    <property type="match status" value="1"/>
</dbReference>
<accession>A0AB39KZA2</accession>
<dbReference type="EMBL" id="CP163302">
    <property type="protein sequence ID" value="XDP43828.1"/>
    <property type="molecule type" value="Genomic_DNA"/>
</dbReference>
<evidence type="ECO:0000313" key="3">
    <source>
        <dbReference type="EMBL" id="XDP43828.1"/>
    </source>
</evidence>
<dbReference type="Gene3D" id="3.90.1750.20">
    <property type="entry name" value="Putative Large Serine Recombinase, Chain B, Domain 2"/>
    <property type="match status" value="1"/>
</dbReference>
<dbReference type="SMART" id="SM00857">
    <property type="entry name" value="Resolvase"/>
    <property type="match status" value="1"/>
</dbReference>
<dbReference type="InterPro" id="IPR050639">
    <property type="entry name" value="SSR_resolvase"/>
</dbReference>
<dbReference type="CDD" id="cd00338">
    <property type="entry name" value="Ser_Recombinase"/>
    <property type="match status" value="1"/>
</dbReference>
<dbReference type="InterPro" id="IPR036162">
    <property type="entry name" value="Resolvase-like_N_sf"/>
</dbReference>
<sequence>MNAIVYLRISQDRAGLQAGVERQREACLRRCEERGWAVLAVEQDNDVSAAGKRKRPGFEAMLAAVKGGRVRYVVAWSLDRLQRNRRDELRLYEAAKDYGVTLALVNGPELDFTTATGRLVADQLGSLARYEIELKSDRQVAAQAQAARKGLRSGGRRPFGYEQDGVTVREAEAELIRGGYRSLLAGESLGSIARDWNEAGLHSGQTRYAEGHKGEPSEWRRDSVRVVLLNPRNVGLRAYRGEVVADAAWPPIVDSATFEAVKAVLTNPARTHRVTSAQRLLSGVAVCGLCGATVHAGGTTRPGVANYRCSGSTGHFARMAEPVDAYVVEHVIGRLSMPDARELTVRDSHPDLATLRSEQHGIRERLEQLVTAFTDGVLTAEQLRVGTERLRARDAEIDAQLADAGRVDVLGELVNAEDVRAVWDGLSGARQRRVVDILMKVTIYPPGRGTRTFRPESVGIEWKGAR</sequence>
<evidence type="ECO:0000259" key="1">
    <source>
        <dbReference type="PROSITE" id="PS51736"/>
    </source>
</evidence>
<dbReference type="Gene3D" id="3.40.50.1390">
    <property type="entry name" value="Resolvase, N-terminal catalytic domain"/>
    <property type="match status" value="1"/>
</dbReference>
<gene>
    <name evidence="3" type="ORF">AB5L97_10955</name>
</gene>
<dbReference type="SUPFAM" id="SSF53041">
    <property type="entry name" value="Resolvase-like"/>
    <property type="match status" value="1"/>
</dbReference>
<dbReference type="PANTHER" id="PTHR30461">
    <property type="entry name" value="DNA-INVERTASE FROM LAMBDOID PROPHAGE"/>
    <property type="match status" value="1"/>
</dbReference>
<dbReference type="KEGG" id="spue:AB5L97_10955"/>
<feature type="domain" description="Resolvase/invertase-type recombinase catalytic" evidence="1">
    <location>
        <begin position="2"/>
        <end position="150"/>
    </location>
</feature>
<dbReference type="AlphaFoldDB" id="A0AB39KZA2"/>
<dbReference type="InterPro" id="IPR006119">
    <property type="entry name" value="Resolv_N"/>
</dbReference>
<feature type="domain" description="Recombinase" evidence="2">
    <location>
        <begin position="158"/>
        <end position="271"/>
    </location>
</feature>
<evidence type="ECO:0000259" key="2">
    <source>
        <dbReference type="PROSITE" id="PS51737"/>
    </source>
</evidence>
<dbReference type="PROSITE" id="PS51737">
    <property type="entry name" value="RECOMBINASE_DNA_BIND"/>
    <property type="match status" value="1"/>
</dbReference>
<protein>
    <submittedName>
        <fullName evidence="3">Recombinase family protein</fullName>
    </submittedName>
</protein>
<name>A0AB39KZA2_9MICC</name>
<organism evidence="3">
    <name type="scientific">Sinomonas puerhi</name>
    <dbReference type="NCBI Taxonomy" id="3238584"/>
    <lineage>
        <taxon>Bacteria</taxon>
        <taxon>Bacillati</taxon>
        <taxon>Actinomycetota</taxon>
        <taxon>Actinomycetes</taxon>
        <taxon>Micrococcales</taxon>
        <taxon>Micrococcaceae</taxon>
        <taxon>Sinomonas</taxon>
    </lineage>
</organism>
<dbReference type="InterPro" id="IPR011109">
    <property type="entry name" value="DNA_bind_recombinase_dom"/>
</dbReference>
<proteinExistence type="predicted"/>
<dbReference type="InterPro" id="IPR038109">
    <property type="entry name" value="DNA_bind_recomb_sf"/>
</dbReference>
<dbReference type="Pfam" id="PF07508">
    <property type="entry name" value="Recombinase"/>
    <property type="match status" value="1"/>
</dbReference>
<dbReference type="GO" id="GO:0000150">
    <property type="term" value="F:DNA strand exchange activity"/>
    <property type="evidence" value="ECO:0007669"/>
    <property type="project" value="InterPro"/>
</dbReference>
<dbReference type="GO" id="GO:0003677">
    <property type="term" value="F:DNA binding"/>
    <property type="evidence" value="ECO:0007669"/>
    <property type="project" value="InterPro"/>
</dbReference>
<reference evidence="3" key="1">
    <citation type="submission" date="2024-07" db="EMBL/GenBank/DDBJ databases">
        <authorList>
            <person name="fu j."/>
        </authorList>
    </citation>
    <scope>NUCLEOTIDE SEQUENCE</scope>
    <source>
        <strain evidence="3">P10A9</strain>
    </source>
</reference>
<dbReference type="Pfam" id="PF00239">
    <property type="entry name" value="Resolvase"/>
    <property type="match status" value="1"/>
</dbReference>